<evidence type="ECO:0000256" key="5">
    <source>
        <dbReference type="ARBA" id="ARBA00023277"/>
    </source>
</evidence>
<gene>
    <name evidence="11" type="primary">A06p015620.1_BraROA</name>
    <name evidence="11" type="ORF">IGI04_022500</name>
</gene>
<feature type="domain" description="Glycosyl hydrolase family 81 N-terminal" evidence="9">
    <location>
        <begin position="69"/>
        <end position="337"/>
    </location>
</feature>
<evidence type="ECO:0000256" key="8">
    <source>
        <dbReference type="ARBA" id="ARBA00023326"/>
    </source>
</evidence>
<dbReference type="PANTHER" id="PTHR31983">
    <property type="entry name" value="ENDO-1,3(4)-BETA-GLUCANASE 1"/>
    <property type="match status" value="1"/>
</dbReference>
<keyword evidence="6" id="KW-0326">Glycosidase</keyword>
<name>A0ABQ7M138_BRACM</name>
<sequence>MQVELCSLNSKFAALKNQRNKVTLEDLPPVLVKREMAHSKPKSDAPFRFPKCEASVLPDPSRFFSNHLLSNPLPTNSFFQNFTLGKDDQPEYFHPYLIKPAKSSLSISYPSLFHNSDFFHEVFKPDITISGSPIDQSSKQTHQISSFSDLGVNLDFPSSNLRFFLVRGSPFITFSVSCNKITISTSHEFVSFSGNSSCTKYTAKLNNNQTWLIYTTTPTKLTKKDNSSIHCRGEFSGLIRIAVLPNSKPDFEPILDRFSRSYPVSGDADFTTPFTLEYKWEKRGHGDLLMLAHPLHLKLLSESATVLDKIKYKSIDGDLTGVIGDSWVLKPDTVSITWHSLKGVKQDSSREEIISALIKDVIALNSSSPVSCWSYHYGKVISRAARLALIAEEVSYLHVIPAIGKYLKDMIEPWLDGSFGPNSFVYDPKWGGIITVHGSKNAREDHGYGIYNNHHVHLGYFLYAIAVLVKIDPLWGKRYKSHAYTLMADYMTLGRKCDGCDSVFPRLRCFDVFKLHSWAGGLTVFADGRNQVCPSEAVNAYYSAALLGLAYGDVHVVAAASTIMSLEIHASKMWWQVKEDDTIYPKEFTAKNRLVGVLWSTKRDSSLWFGDKEWKECRLGQQLLPLIPVSEILFSDVKFAKQLVKWTLPALKRDGVEDGWKGFVYALESVYDKYEALQKIRGLHEFDDGNSLSNLLWWVHSRD</sequence>
<keyword evidence="12" id="KW-1185">Reference proteome</keyword>
<keyword evidence="7" id="KW-0961">Cell wall biogenesis/degradation</keyword>
<proteinExistence type="inferred from homology"/>
<dbReference type="EMBL" id="JADBGQ010000006">
    <property type="protein sequence ID" value="KAG5392537.1"/>
    <property type="molecule type" value="Genomic_DNA"/>
</dbReference>
<organism evidence="11 12">
    <name type="scientific">Brassica rapa subsp. trilocularis</name>
    <dbReference type="NCBI Taxonomy" id="1813537"/>
    <lineage>
        <taxon>Eukaryota</taxon>
        <taxon>Viridiplantae</taxon>
        <taxon>Streptophyta</taxon>
        <taxon>Embryophyta</taxon>
        <taxon>Tracheophyta</taxon>
        <taxon>Spermatophyta</taxon>
        <taxon>Magnoliopsida</taxon>
        <taxon>eudicotyledons</taxon>
        <taxon>Gunneridae</taxon>
        <taxon>Pentapetalae</taxon>
        <taxon>rosids</taxon>
        <taxon>malvids</taxon>
        <taxon>Brassicales</taxon>
        <taxon>Brassicaceae</taxon>
        <taxon>Brassiceae</taxon>
        <taxon>Brassica</taxon>
    </lineage>
</organism>
<dbReference type="Pfam" id="PF17652">
    <property type="entry name" value="Glyco_hydro81C"/>
    <property type="match status" value="1"/>
</dbReference>
<accession>A0ABQ7M138</accession>
<dbReference type="Gene3D" id="2.70.98.30">
    <property type="entry name" value="Golgi alpha-mannosidase II, domain 4"/>
    <property type="match status" value="1"/>
</dbReference>
<evidence type="ECO:0000256" key="3">
    <source>
        <dbReference type="ARBA" id="ARBA00012780"/>
    </source>
</evidence>
<dbReference type="InterPro" id="IPR040720">
    <property type="entry name" value="GH81_C"/>
</dbReference>
<keyword evidence="8" id="KW-0624">Polysaccharide degradation</keyword>
<dbReference type="InterPro" id="IPR005200">
    <property type="entry name" value="Endo-beta-glucanase"/>
</dbReference>
<evidence type="ECO:0000313" key="12">
    <source>
        <dbReference type="Proteomes" id="UP000823674"/>
    </source>
</evidence>
<evidence type="ECO:0000256" key="4">
    <source>
        <dbReference type="ARBA" id="ARBA00022801"/>
    </source>
</evidence>
<keyword evidence="5" id="KW-0119">Carbohydrate metabolism</keyword>
<protein>
    <recommendedName>
        <fullName evidence="3">glucan endo-1,3-beta-D-glucosidase</fullName>
        <ecNumber evidence="3">3.2.1.39</ecNumber>
    </recommendedName>
</protein>
<dbReference type="Pfam" id="PF03639">
    <property type="entry name" value="Glyco_hydro_81"/>
    <property type="match status" value="1"/>
</dbReference>
<evidence type="ECO:0000313" key="11">
    <source>
        <dbReference type="EMBL" id="KAG5392537.1"/>
    </source>
</evidence>
<evidence type="ECO:0000259" key="10">
    <source>
        <dbReference type="Pfam" id="PF17652"/>
    </source>
</evidence>
<comment type="catalytic activity">
    <reaction evidence="1">
        <text>Hydrolysis of (1-&gt;3)-beta-D-glucosidic linkages in (1-&gt;3)-beta-D-glucans.</text>
        <dbReference type="EC" id="3.2.1.39"/>
    </reaction>
</comment>
<dbReference type="Proteomes" id="UP000823674">
    <property type="component" value="Chromosome A06"/>
</dbReference>
<feature type="domain" description="Glycosyl hydrolase family 81 C-terminal" evidence="10">
    <location>
        <begin position="347"/>
        <end position="698"/>
    </location>
</feature>
<dbReference type="PROSITE" id="PS52008">
    <property type="entry name" value="GH81"/>
    <property type="match status" value="1"/>
</dbReference>
<dbReference type="InterPro" id="IPR040451">
    <property type="entry name" value="GH81_N"/>
</dbReference>
<evidence type="ECO:0000256" key="1">
    <source>
        <dbReference type="ARBA" id="ARBA00000382"/>
    </source>
</evidence>
<dbReference type="EC" id="3.2.1.39" evidence="3"/>
<keyword evidence="4" id="KW-0378">Hydrolase</keyword>
<comment type="similarity">
    <text evidence="2">Belongs to the glycosyl hydrolase 81 family.</text>
</comment>
<comment type="caution">
    <text evidence="11">The sequence shown here is derived from an EMBL/GenBank/DDBJ whole genome shotgun (WGS) entry which is preliminary data.</text>
</comment>
<evidence type="ECO:0000259" key="9">
    <source>
        <dbReference type="Pfam" id="PF03639"/>
    </source>
</evidence>
<evidence type="ECO:0000256" key="6">
    <source>
        <dbReference type="ARBA" id="ARBA00023295"/>
    </source>
</evidence>
<reference evidence="11 12" key="1">
    <citation type="submission" date="2021-03" db="EMBL/GenBank/DDBJ databases">
        <authorList>
            <person name="King G.J."/>
            <person name="Bancroft I."/>
            <person name="Baten A."/>
            <person name="Bloomfield J."/>
            <person name="Borpatragohain P."/>
            <person name="He Z."/>
            <person name="Irish N."/>
            <person name="Irwin J."/>
            <person name="Liu K."/>
            <person name="Mauleon R.P."/>
            <person name="Moore J."/>
            <person name="Morris R."/>
            <person name="Ostergaard L."/>
            <person name="Wang B."/>
            <person name="Wells R."/>
        </authorList>
    </citation>
    <scope>NUCLEOTIDE SEQUENCE [LARGE SCALE GENOMIC DNA]</scope>
    <source>
        <strain evidence="11">R-o-18</strain>
        <tissue evidence="11">Leaf</tissue>
    </source>
</reference>
<evidence type="ECO:0000256" key="7">
    <source>
        <dbReference type="ARBA" id="ARBA00023316"/>
    </source>
</evidence>
<dbReference type="PANTHER" id="PTHR31983:SF0">
    <property type="entry name" value="GLUCAN ENDO-1,3-BETA-D-GLUCOSIDASE 2"/>
    <property type="match status" value="1"/>
</dbReference>
<evidence type="ECO:0000256" key="2">
    <source>
        <dbReference type="ARBA" id="ARBA00010730"/>
    </source>
</evidence>